<name>A0ABQ2BY22_9FLAO</name>
<evidence type="ECO:0000256" key="1">
    <source>
        <dbReference type="ARBA" id="ARBA00008635"/>
    </source>
</evidence>
<dbReference type="EMBL" id="BMDQ01000001">
    <property type="protein sequence ID" value="GGI56964.1"/>
    <property type="molecule type" value="Genomic_DNA"/>
</dbReference>
<evidence type="ECO:0000256" key="2">
    <source>
        <dbReference type="ARBA" id="ARBA00022723"/>
    </source>
</evidence>
<proteinExistence type="inferred from homology"/>
<dbReference type="SUPFAM" id="SSF109854">
    <property type="entry name" value="DinB/YfiT-like putative metalloenzymes"/>
    <property type="match status" value="1"/>
</dbReference>
<dbReference type="Proteomes" id="UP000624701">
    <property type="component" value="Unassembled WGS sequence"/>
</dbReference>
<gene>
    <name evidence="3" type="ORF">GCM10011444_12730</name>
</gene>
<comment type="similarity">
    <text evidence="1">Belongs to the DinB family.</text>
</comment>
<evidence type="ECO:0000313" key="3">
    <source>
        <dbReference type="EMBL" id="GGI56964.1"/>
    </source>
</evidence>
<dbReference type="Gene3D" id="1.20.120.450">
    <property type="entry name" value="dinb family like domain"/>
    <property type="match status" value="1"/>
</dbReference>
<protein>
    <recommendedName>
        <fullName evidence="5">DinB family protein</fullName>
    </recommendedName>
</protein>
<dbReference type="Pfam" id="PF05163">
    <property type="entry name" value="DinB"/>
    <property type="match status" value="1"/>
</dbReference>
<accession>A0ABQ2BY22</accession>
<organism evidence="3 4">
    <name type="scientific">Winogradskyella haliclonae</name>
    <dbReference type="NCBI Taxonomy" id="2048558"/>
    <lineage>
        <taxon>Bacteria</taxon>
        <taxon>Pseudomonadati</taxon>
        <taxon>Bacteroidota</taxon>
        <taxon>Flavobacteriia</taxon>
        <taxon>Flavobacteriales</taxon>
        <taxon>Flavobacteriaceae</taxon>
        <taxon>Winogradskyella</taxon>
    </lineage>
</organism>
<reference evidence="4" key="1">
    <citation type="journal article" date="2019" name="Int. J. Syst. Evol. Microbiol.">
        <title>The Global Catalogue of Microorganisms (GCM) 10K type strain sequencing project: providing services to taxonomists for standard genome sequencing and annotation.</title>
        <authorList>
            <consortium name="The Broad Institute Genomics Platform"/>
            <consortium name="The Broad Institute Genome Sequencing Center for Infectious Disease"/>
            <person name="Wu L."/>
            <person name="Ma J."/>
        </authorList>
    </citation>
    <scope>NUCLEOTIDE SEQUENCE [LARGE SCALE GENOMIC DNA]</scope>
    <source>
        <strain evidence="4">CCM 8681</strain>
    </source>
</reference>
<dbReference type="InterPro" id="IPR007837">
    <property type="entry name" value="DinB"/>
</dbReference>
<keyword evidence="4" id="KW-1185">Reference proteome</keyword>
<dbReference type="RefSeq" id="WP_188373849.1">
    <property type="nucleotide sequence ID" value="NZ_BMDQ01000001.1"/>
</dbReference>
<comment type="caution">
    <text evidence="3">The sequence shown here is derived from an EMBL/GenBank/DDBJ whole genome shotgun (WGS) entry which is preliminary data.</text>
</comment>
<keyword evidence="2" id="KW-0479">Metal-binding</keyword>
<evidence type="ECO:0008006" key="5">
    <source>
        <dbReference type="Google" id="ProtNLM"/>
    </source>
</evidence>
<sequence length="172" mass="20046">MKNKILYILLLLTWSSYSQKDSLAGQILKTWNIHNSMNLKLIEGIDQEYLDDYYEKGERNVGQQFNHIIEVRLQWLKELFPKDSLSFEKIVKQGGNDKPSLIHKLKESAQLVETALEKGLNTNEGNWVSMNPIRFFGYLISHESHQRGQIILSLKQSGHELSPNITYGIWNW</sequence>
<evidence type="ECO:0000313" key="4">
    <source>
        <dbReference type="Proteomes" id="UP000624701"/>
    </source>
</evidence>
<dbReference type="InterPro" id="IPR034660">
    <property type="entry name" value="DinB/YfiT-like"/>
</dbReference>